<name>A0A9C6X346_FRAOC</name>
<proteinExistence type="predicted"/>
<dbReference type="AlphaFoldDB" id="A0A9C6X346"/>
<dbReference type="OrthoDB" id="6619495at2759"/>
<dbReference type="Proteomes" id="UP000504606">
    <property type="component" value="Unplaced"/>
</dbReference>
<protein>
    <submittedName>
        <fullName evidence="2">Uncharacterized protein LOC127750490 isoform X1</fullName>
    </submittedName>
</protein>
<gene>
    <name evidence="2" type="primary">LOC127750490</name>
</gene>
<accession>A0A9C6X346</accession>
<dbReference type="GeneID" id="127750490"/>
<reference evidence="2" key="1">
    <citation type="submission" date="2025-08" db="UniProtKB">
        <authorList>
            <consortium name="RefSeq"/>
        </authorList>
    </citation>
    <scope>IDENTIFICATION</scope>
    <source>
        <tissue evidence="2">Whole organism</tissue>
    </source>
</reference>
<organism evidence="1 2">
    <name type="scientific">Frankliniella occidentalis</name>
    <name type="common">Western flower thrips</name>
    <name type="synonym">Euthrips occidentalis</name>
    <dbReference type="NCBI Taxonomy" id="133901"/>
    <lineage>
        <taxon>Eukaryota</taxon>
        <taxon>Metazoa</taxon>
        <taxon>Ecdysozoa</taxon>
        <taxon>Arthropoda</taxon>
        <taxon>Hexapoda</taxon>
        <taxon>Insecta</taxon>
        <taxon>Pterygota</taxon>
        <taxon>Neoptera</taxon>
        <taxon>Paraneoptera</taxon>
        <taxon>Thysanoptera</taxon>
        <taxon>Terebrantia</taxon>
        <taxon>Thripoidea</taxon>
        <taxon>Thripidae</taxon>
        <taxon>Frankliniella</taxon>
    </lineage>
</organism>
<evidence type="ECO:0000313" key="1">
    <source>
        <dbReference type="Proteomes" id="UP000504606"/>
    </source>
</evidence>
<dbReference type="KEGG" id="foc:127750490"/>
<evidence type="ECO:0000313" key="2">
    <source>
        <dbReference type="RefSeq" id="XP_052128245.1"/>
    </source>
</evidence>
<dbReference type="RefSeq" id="XP_052128245.1">
    <property type="nucleotide sequence ID" value="XM_052272285.1"/>
</dbReference>
<keyword evidence="1" id="KW-1185">Reference proteome</keyword>
<sequence length="136" mass="15856">MTFTHFNPYKRDEVQKSSTNITYSEPFNDSYWQRTVYDIWSNNEWKPNALVLNYPSKACSMMKLNRGEAFAKVFKQDASGGCLIPRGTYYVANQDPRMALFPKMPYGKYRCLFTNGLPWRKGCMACAYVEMDLIPK</sequence>